<comment type="caution">
    <text evidence="2">The sequence shown here is derived from an EMBL/GenBank/DDBJ whole genome shotgun (WGS) entry which is preliminary data.</text>
</comment>
<reference evidence="2" key="1">
    <citation type="submission" date="2021-09" db="EMBL/GenBank/DDBJ databases">
        <title>The genome of Mauremys mutica provides insights into the evolution of semi-aquatic lifestyle.</title>
        <authorList>
            <person name="Gong S."/>
            <person name="Gao Y."/>
        </authorList>
    </citation>
    <scope>NUCLEOTIDE SEQUENCE</scope>
    <source>
        <strain evidence="2">MM-2020</strain>
        <tissue evidence="2">Muscle</tissue>
    </source>
</reference>
<name>A0A9D3X144_9SAUR</name>
<proteinExistence type="predicted"/>
<feature type="compositionally biased region" description="Low complexity" evidence="1">
    <location>
        <begin position="59"/>
        <end position="79"/>
    </location>
</feature>
<keyword evidence="3" id="KW-1185">Reference proteome</keyword>
<sequence length="134" mass="13250">LCPSSPWTRPPATPTCCCPRPAPRPAGDEPQEEAPEGPESFSQSPAGGPGDATGPSGSATGPGRPLPAPGAAGQAPAGRGVAGLRGAQASFDDAAATTHLCTFSDAFAETRYPVGGPGVHRDGLNAAPLRLVEL</sequence>
<evidence type="ECO:0000256" key="1">
    <source>
        <dbReference type="SAM" id="MobiDB-lite"/>
    </source>
</evidence>
<gene>
    <name evidence="2" type="ORF">KIL84_007044</name>
</gene>
<dbReference type="AlphaFoldDB" id="A0A9D3X144"/>
<evidence type="ECO:0000313" key="3">
    <source>
        <dbReference type="Proteomes" id="UP000827986"/>
    </source>
</evidence>
<accession>A0A9D3X144</accession>
<dbReference type="EMBL" id="JAHDVG010000483">
    <property type="protein sequence ID" value="KAH1171426.1"/>
    <property type="molecule type" value="Genomic_DNA"/>
</dbReference>
<feature type="non-terminal residue" evidence="2">
    <location>
        <position position="1"/>
    </location>
</feature>
<feature type="region of interest" description="Disordered" evidence="1">
    <location>
        <begin position="1"/>
        <end position="80"/>
    </location>
</feature>
<evidence type="ECO:0000313" key="2">
    <source>
        <dbReference type="EMBL" id="KAH1171426.1"/>
    </source>
</evidence>
<organism evidence="2 3">
    <name type="scientific">Mauremys mutica</name>
    <name type="common">yellowpond turtle</name>
    <dbReference type="NCBI Taxonomy" id="74926"/>
    <lineage>
        <taxon>Eukaryota</taxon>
        <taxon>Metazoa</taxon>
        <taxon>Chordata</taxon>
        <taxon>Craniata</taxon>
        <taxon>Vertebrata</taxon>
        <taxon>Euteleostomi</taxon>
        <taxon>Archelosauria</taxon>
        <taxon>Testudinata</taxon>
        <taxon>Testudines</taxon>
        <taxon>Cryptodira</taxon>
        <taxon>Durocryptodira</taxon>
        <taxon>Testudinoidea</taxon>
        <taxon>Geoemydidae</taxon>
        <taxon>Geoemydinae</taxon>
        <taxon>Mauremys</taxon>
    </lineage>
</organism>
<protein>
    <submittedName>
        <fullName evidence="2">Uncharacterized protein</fullName>
    </submittedName>
</protein>
<dbReference type="Proteomes" id="UP000827986">
    <property type="component" value="Unassembled WGS sequence"/>
</dbReference>